<evidence type="ECO:0000313" key="3">
    <source>
        <dbReference type="Proteomes" id="UP000606922"/>
    </source>
</evidence>
<dbReference type="EMBL" id="BMGB01000001">
    <property type="protein sequence ID" value="GGA97556.1"/>
    <property type="molecule type" value="Genomic_DNA"/>
</dbReference>
<feature type="region of interest" description="Disordered" evidence="1">
    <location>
        <begin position="1"/>
        <end position="23"/>
    </location>
</feature>
<sequence length="463" mass="51960">MAERAALGRTARKSAPRAEHAHWAPAADRLDPVAILEDQATTRVPELVPIRHGRMLASPFAFYRGAAAIMAGDLDGTPDSGLTVQLCGDAHLSNFGLFASPERAHIFDINDFDETLPGPWEWDVKRLAASFDVAGRHRGFSRPERRQLAQTVARGYRERMRGSATSRVLAAWYDRVDADQLFELLRRAHTENRLKKDQVDRLGVGVAKARLRDSARAFRKLVYVVDGELRIRPQPPLIVPLADLGPAGRTRSDDEETVREILLGYRSTVLQPNHPLRDFEFVDMARKVVGVGSVGTRSWVVLLRGRDNLDPLLLQAKQAEHSVLEKYLPPSEYEHHGERVVRGQRIMQSASDIFLGWERVEGFDGVSRDFYIRQLTDWKGSVDVDVMQYPVALLYARLCGETLARAHARSGDRMAIAGYLGGSDTFDRAIARFSERYADQNDLDFDAFREAVASGRIHADTDH</sequence>
<accession>A0A916WG37</accession>
<reference evidence="2" key="1">
    <citation type="journal article" date="2014" name="Int. J. Syst. Evol. Microbiol.">
        <title>Complete genome sequence of Corynebacterium casei LMG S-19264T (=DSM 44701T), isolated from a smear-ripened cheese.</title>
        <authorList>
            <consortium name="US DOE Joint Genome Institute (JGI-PGF)"/>
            <person name="Walter F."/>
            <person name="Albersmeier A."/>
            <person name="Kalinowski J."/>
            <person name="Ruckert C."/>
        </authorList>
    </citation>
    <scope>NUCLEOTIDE SEQUENCE</scope>
    <source>
        <strain evidence="2">CGMCC 1.12813</strain>
    </source>
</reference>
<dbReference type="InterPro" id="IPR018721">
    <property type="entry name" value="DUF2252"/>
</dbReference>
<gene>
    <name evidence="2" type="ORF">GCM10010979_10030</name>
</gene>
<evidence type="ECO:0008006" key="4">
    <source>
        <dbReference type="Google" id="ProtNLM"/>
    </source>
</evidence>
<dbReference type="PANTHER" id="PTHR39441">
    <property type="entry name" value="DUF2252 DOMAIN-CONTAINING PROTEIN"/>
    <property type="match status" value="1"/>
</dbReference>
<evidence type="ECO:0000256" key="1">
    <source>
        <dbReference type="SAM" id="MobiDB-lite"/>
    </source>
</evidence>
<name>A0A916WG37_9MICO</name>
<comment type="caution">
    <text evidence="2">The sequence shown here is derived from an EMBL/GenBank/DDBJ whole genome shotgun (WGS) entry which is preliminary data.</text>
</comment>
<organism evidence="2 3">
    <name type="scientific">Conyzicola nivalis</name>
    <dbReference type="NCBI Taxonomy" id="1477021"/>
    <lineage>
        <taxon>Bacteria</taxon>
        <taxon>Bacillati</taxon>
        <taxon>Actinomycetota</taxon>
        <taxon>Actinomycetes</taxon>
        <taxon>Micrococcales</taxon>
        <taxon>Microbacteriaceae</taxon>
        <taxon>Conyzicola</taxon>
    </lineage>
</organism>
<reference evidence="2" key="2">
    <citation type="submission" date="2020-09" db="EMBL/GenBank/DDBJ databases">
        <authorList>
            <person name="Sun Q."/>
            <person name="Zhou Y."/>
        </authorList>
    </citation>
    <scope>NUCLEOTIDE SEQUENCE</scope>
    <source>
        <strain evidence="2">CGMCC 1.12813</strain>
    </source>
</reference>
<dbReference type="AlphaFoldDB" id="A0A916WG37"/>
<evidence type="ECO:0000313" key="2">
    <source>
        <dbReference type="EMBL" id="GGA97556.1"/>
    </source>
</evidence>
<keyword evidence="3" id="KW-1185">Reference proteome</keyword>
<dbReference type="Proteomes" id="UP000606922">
    <property type="component" value="Unassembled WGS sequence"/>
</dbReference>
<protein>
    <recommendedName>
        <fullName evidence="4">DUF2252 domain-containing protein</fullName>
    </recommendedName>
</protein>
<proteinExistence type="predicted"/>
<dbReference type="PANTHER" id="PTHR39441:SF1">
    <property type="entry name" value="DUF2252 DOMAIN-CONTAINING PROTEIN"/>
    <property type="match status" value="1"/>
</dbReference>
<dbReference type="Pfam" id="PF10009">
    <property type="entry name" value="DUF2252"/>
    <property type="match status" value="1"/>
</dbReference>